<keyword evidence="11" id="KW-0444">Lipid biosynthesis</keyword>
<dbReference type="CDD" id="cd05333">
    <property type="entry name" value="BKR_SDR_c"/>
    <property type="match status" value="1"/>
</dbReference>
<dbReference type="Pfam" id="PF13561">
    <property type="entry name" value="adh_short_C2"/>
    <property type="match status" value="1"/>
</dbReference>
<evidence type="ECO:0000256" key="10">
    <source>
        <dbReference type="PIRSR" id="PIRSR611284-2"/>
    </source>
</evidence>
<comment type="similarity">
    <text evidence="2 11">Belongs to the short-chain dehydrogenases/reductases (SDR) family.</text>
</comment>
<evidence type="ECO:0000256" key="3">
    <source>
        <dbReference type="ARBA" id="ARBA00012948"/>
    </source>
</evidence>
<comment type="catalytic activity">
    <reaction evidence="8 11">
        <text>a (3R)-hydroxyacyl-[ACP] + NADP(+) = a 3-oxoacyl-[ACP] + NADPH + H(+)</text>
        <dbReference type="Rhea" id="RHEA:17397"/>
        <dbReference type="Rhea" id="RHEA-COMP:9916"/>
        <dbReference type="Rhea" id="RHEA-COMP:9945"/>
        <dbReference type="ChEBI" id="CHEBI:15378"/>
        <dbReference type="ChEBI" id="CHEBI:57783"/>
        <dbReference type="ChEBI" id="CHEBI:58349"/>
        <dbReference type="ChEBI" id="CHEBI:78776"/>
        <dbReference type="ChEBI" id="CHEBI:78827"/>
        <dbReference type="EC" id="1.1.1.100"/>
    </reaction>
</comment>
<evidence type="ECO:0000256" key="6">
    <source>
        <dbReference type="ARBA" id="ARBA00023002"/>
    </source>
</evidence>
<evidence type="ECO:0000256" key="7">
    <source>
        <dbReference type="ARBA" id="ARBA00023160"/>
    </source>
</evidence>
<dbReference type="Gene3D" id="3.40.50.720">
    <property type="entry name" value="NAD(P)-binding Rossmann-like Domain"/>
    <property type="match status" value="1"/>
</dbReference>
<feature type="binding site" evidence="10">
    <location>
        <begin position="157"/>
        <end position="161"/>
    </location>
    <ligand>
        <name>NADP(+)</name>
        <dbReference type="ChEBI" id="CHEBI:58349"/>
    </ligand>
</feature>
<evidence type="ECO:0000313" key="14">
    <source>
        <dbReference type="Proteomes" id="UP000245380"/>
    </source>
</evidence>
<keyword evidence="11" id="KW-0443">Lipid metabolism</keyword>
<dbReference type="GO" id="GO:0006633">
    <property type="term" value="P:fatty acid biosynthetic process"/>
    <property type="evidence" value="ECO:0007669"/>
    <property type="project" value="UniProtKB-UniPathway"/>
</dbReference>
<comment type="pathway">
    <text evidence="1 11">Lipid metabolism; fatty acid biosynthesis.</text>
</comment>
<dbReference type="OrthoDB" id="9803333at2"/>
<dbReference type="Proteomes" id="UP000245380">
    <property type="component" value="Unassembled WGS sequence"/>
</dbReference>
<dbReference type="FunFam" id="3.40.50.720:FF:000115">
    <property type="entry name" value="3-oxoacyl-[acyl-carrier-protein] reductase FabG"/>
    <property type="match status" value="1"/>
</dbReference>
<evidence type="ECO:0000256" key="9">
    <source>
        <dbReference type="PIRSR" id="PIRSR611284-1"/>
    </source>
</evidence>
<protein>
    <recommendedName>
        <fullName evidence="3 11">3-oxoacyl-[acyl-carrier-protein] reductase</fullName>
        <ecNumber evidence="3 11">1.1.1.100</ecNumber>
    </recommendedName>
</protein>
<dbReference type="PRINTS" id="PR00080">
    <property type="entry name" value="SDRFAMILY"/>
</dbReference>
<evidence type="ECO:0000256" key="5">
    <source>
        <dbReference type="ARBA" id="ARBA00022857"/>
    </source>
</evidence>
<feature type="binding site" evidence="10">
    <location>
        <position position="92"/>
    </location>
    <ligand>
        <name>NADP(+)</name>
        <dbReference type="ChEBI" id="CHEBI:58349"/>
    </ligand>
</feature>
<dbReference type="PROSITE" id="PS00061">
    <property type="entry name" value="ADH_SHORT"/>
    <property type="match status" value="1"/>
</dbReference>
<dbReference type="PRINTS" id="PR00081">
    <property type="entry name" value="GDHRDH"/>
</dbReference>
<keyword evidence="4 11" id="KW-0276">Fatty acid metabolism</keyword>
<evidence type="ECO:0000256" key="2">
    <source>
        <dbReference type="ARBA" id="ARBA00006484"/>
    </source>
</evidence>
<reference evidence="13 14" key="1">
    <citation type="submission" date="2016-11" db="EMBL/GenBank/DDBJ databases">
        <title>Comparative genomics of Acidibacillus ferroxidans species.</title>
        <authorList>
            <person name="Oliveira G."/>
            <person name="Nunes G."/>
            <person name="Oliveira R."/>
            <person name="Araujo F."/>
            <person name="Salim A."/>
            <person name="Scholte L."/>
            <person name="Morais D."/>
            <person name="Nancucheo I."/>
            <person name="Johnson D.B."/>
            <person name="Grail B."/>
            <person name="Bittencourt J."/>
            <person name="Valadares R."/>
        </authorList>
    </citation>
    <scope>NUCLEOTIDE SEQUENCE [LARGE SCALE GENOMIC DNA]</scope>
    <source>
        <strain evidence="13 14">Y002</strain>
    </source>
</reference>
<dbReference type="GO" id="GO:0051287">
    <property type="term" value="F:NAD binding"/>
    <property type="evidence" value="ECO:0007669"/>
    <property type="project" value="UniProtKB-UniRule"/>
</dbReference>
<accession>A0A2U3D7V5</accession>
<organism evidence="13 14">
    <name type="scientific">Sulfoacidibacillus thermotolerans</name>
    <name type="common">Acidibacillus sulfuroxidans</name>
    <dbReference type="NCBI Taxonomy" id="1765684"/>
    <lineage>
        <taxon>Bacteria</taxon>
        <taxon>Bacillati</taxon>
        <taxon>Bacillota</taxon>
        <taxon>Bacilli</taxon>
        <taxon>Bacillales</taxon>
        <taxon>Alicyclobacillaceae</taxon>
        <taxon>Sulfoacidibacillus</taxon>
    </lineage>
</organism>
<dbReference type="NCBIfam" id="NF005559">
    <property type="entry name" value="PRK07231.1"/>
    <property type="match status" value="1"/>
</dbReference>
<comment type="function">
    <text evidence="11">Catalyzes the NADPH-dependent reduction of beta-ketoacyl-ACP substrates to beta-hydroxyacyl-ACP products, the first reductive step in the elongation cycle of fatty acid biosynthesis.</text>
</comment>
<dbReference type="NCBIfam" id="NF009466">
    <property type="entry name" value="PRK12826.1-2"/>
    <property type="match status" value="1"/>
</dbReference>
<dbReference type="EC" id="1.1.1.100" evidence="3 11"/>
<name>A0A2U3D7V5_SULT2</name>
<dbReference type="InterPro" id="IPR050259">
    <property type="entry name" value="SDR"/>
</dbReference>
<evidence type="ECO:0000256" key="8">
    <source>
        <dbReference type="ARBA" id="ARBA00048508"/>
    </source>
</evidence>
<keyword evidence="14" id="KW-1185">Reference proteome</keyword>
<feature type="domain" description="Ketoreductase" evidence="12">
    <location>
        <begin position="8"/>
        <end position="193"/>
    </location>
</feature>
<dbReference type="InterPro" id="IPR036291">
    <property type="entry name" value="NAD(P)-bd_dom_sf"/>
</dbReference>
<comment type="subunit">
    <text evidence="11">Homotetramer.</text>
</comment>
<feature type="binding site" evidence="10">
    <location>
        <position position="190"/>
    </location>
    <ligand>
        <name>NADP(+)</name>
        <dbReference type="ChEBI" id="CHEBI:58349"/>
    </ligand>
</feature>
<dbReference type="SUPFAM" id="SSF51735">
    <property type="entry name" value="NAD(P)-binding Rossmann-fold domains"/>
    <property type="match status" value="1"/>
</dbReference>
<feature type="binding site" evidence="10">
    <location>
        <position position="40"/>
    </location>
    <ligand>
        <name>NADP(+)</name>
        <dbReference type="ChEBI" id="CHEBI:58349"/>
    </ligand>
</feature>
<dbReference type="EMBL" id="MPDK01000014">
    <property type="protein sequence ID" value="PWI57351.1"/>
    <property type="molecule type" value="Genomic_DNA"/>
</dbReference>
<evidence type="ECO:0000256" key="4">
    <source>
        <dbReference type="ARBA" id="ARBA00022832"/>
    </source>
</evidence>
<evidence type="ECO:0000256" key="11">
    <source>
        <dbReference type="RuleBase" id="RU366074"/>
    </source>
</evidence>
<dbReference type="InterPro" id="IPR057326">
    <property type="entry name" value="KR_dom"/>
</dbReference>
<dbReference type="InterPro" id="IPR002347">
    <property type="entry name" value="SDR_fam"/>
</dbReference>
<dbReference type="InterPro" id="IPR020904">
    <property type="entry name" value="Sc_DH/Rdtase_CS"/>
</dbReference>
<dbReference type="PANTHER" id="PTHR42879">
    <property type="entry name" value="3-OXOACYL-(ACYL-CARRIER-PROTEIN) REDUCTASE"/>
    <property type="match status" value="1"/>
</dbReference>
<gene>
    <name evidence="13" type="ORF">BM613_09150</name>
</gene>
<keyword evidence="6 11" id="KW-0560">Oxidoreductase</keyword>
<dbReference type="RefSeq" id="WP_109430886.1">
    <property type="nucleotide sequence ID" value="NZ_MPDK01000014.1"/>
</dbReference>
<keyword evidence="7 11" id="KW-0275">Fatty acid biosynthesis</keyword>
<dbReference type="UniPathway" id="UPA00094"/>
<evidence type="ECO:0000256" key="1">
    <source>
        <dbReference type="ARBA" id="ARBA00005194"/>
    </source>
</evidence>
<keyword evidence="5 10" id="KW-0521">NADP</keyword>
<dbReference type="AlphaFoldDB" id="A0A2U3D7V5"/>
<feature type="active site" description="Proton acceptor" evidence="9">
    <location>
        <position position="157"/>
    </location>
</feature>
<comment type="caution">
    <text evidence="13">The sequence shown here is derived from an EMBL/GenBank/DDBJ whole genome shotgun (WGS) entry which is preliminary data.</text>
</comment>
<dbReference type="GO" id="GO:0004316">
    <property type="term" value="F:3-oxoacyl-[acyl-carrier-protein] reductase (NADPH) activity"/>
    <property type="evidence" value="ECO:0007669"/>
    <property type="project" value="UniProtKB-UniRule"/>
</dbReference>
<dbReference type="PANTHER" id="PTHR42879:SF2">
    <property type="entry name" value="3-OXOACYL-[ACYL-CARRIER-PROTEIN] REDUCTASE FABG"/>
    <property type="match status" value="1"/>
</dbReference>
<dbReference type="NCBIfam" id="TIGR01830">
    <property type="entry name" value="3oxo_ACP_reduc"/>
    <property type="match status" value="1"/>
</dbReference>
<evidence type="ECO:0000313" key="13">
    <source>
        <dbReference type="EMBL" id="PWI57351.1"/>
    </source>
</evidence>
<proteinExistence type="inferred from homology"/>
<dbReference type="SMART" id="SM00822">
    <property type="entry name" value="PKS_KR"/>
    <property type="match status" value="1"/>
</dbReference>
<evidence type="ECO:0000259" key="12">
    <source>
        <dbReference type="SMART" id="SM00822"/>
    </source>
</evidence>
<dbReference type="InterPro" id="IPR011284">
    <property type="entry name" value="3oxo_ACP_reduc"/>
</dbReference>
<sequence>MSGSLNGRVAIVTGASGGIGQAIVEELAAAKAHVVIGYSTNEARANQLAQRLTELGAHVIPAQADVATSEGAKSLIDAALKHFDHVDIVVNNAGITRDGLFLRMKEADWDAVLAVNLKSAFLCTQAASRHLLRSPHGRVINMASVVGLTGNIGQANYVAAKAGLIGLTKTLARELASRKVTVNAIAPGYIETEMTAHLAPDLQAKLFEQIPLQRFGQPRDVAALVRFLASDDASYITGQVLQVDGGLVM</sequence>